<evidence type="ECO:0000313" key="8">
    <source>
        <dbReference type="EMBL" id="GEN60942.1"/>
    </source>
</evidence>
<dbReference type="Proteomes" id="UP000321635">
    <property type="component" value="Unassembled WGS sequence"/>
</dbReference>
<feature type="transmembrane region" description="Helical" evidence="7">
    <location>
        <begin position="109"/>
        <end position="135"/>
    </location>
</feature>
<evidence type="ECO:0000256" key="7">
    <source>
        <dbReference type="SAM" id="Phobius"/>
    </source>
</evidence>
<evidence type="ECO:0000256" key="3">
    <source>
        <dbReference type="ARBA" id="ARBA00022475"/>
    </source>
</evidence>
<comment type="subcellular location">
    <subcellularLocation>
        <location evidence="1">Cell inner membrane</location>
        <topology evidence="1">Multi-pass membrane protein</topology>
    </subcellularLocation>
</comment>
<proteinExistence type="predicted"/>
<dbReference type="AlphaFoldDB" id="A0A511XDC0"/>
<keyword evidence="2" id="KW-0813">Transport</keyword>
<feature type="transmembrane region" description="Helical" evidence="7">
    <location>
        <begin position="35"/>
        <end position="55"/>
    </location>
</feature>
<feature type="transmembrane region" description="Helical" evidence="7">
    <location>
        <begin position="343"/>
        <end position="370"/>
    </location>
</feature>
<dbReference type="GO" id="GO:0042910">
    <property type="term" value="F:xenobiotic transmembrane transporter activity"/>
    <property type="evidence" value="ECO:0007669"/>
    <property type="project" value="InterPro"/>
</dbReference>
<dbReference type="GO" id="GO:0015297">
    <property type="term" value="F:antiporter activity"/>
    <property type="evidence" value="ECO:0007669"/>
    <property type="project" value="InterPro"/>
</dbReference>
<feature type="transmembrane region" description="Helical" evidence="7">
    <location>
        <begin position="260"/>
        <end position="289"/>
    </location>
</feature>
<feature type="transmembrane region" description="Helical" evidence="7">
    <location>
        <begin position="442"/>
        <end position="462"/>
    </location>
</feature>
<dbReference type="OrthoDB" id="9780160at2"/>
<accession>A0A511XDC0</accession>
<dbReference type="NCBIfam" id="TIGR00797">
    <property type="entry name" value="matE"/>
    <property type="match status" value="1"/>
</dbReference>
<dbReference type="RefSeq" id="WP_051292335.1">
    <property type="nucleotide sequence ID" value="NZ_AUBI01000013.1"/>
</dbReference>
<dbReference type="InterPro" id="IPR002528">
    <property type="entry name" value="MATE_fam"/>
</dbReference>
<evidence type="ECO:0000313" key="9">
    <source>
        <dbReference type="Proteomes" id="UP000321635"/>
    </source>
</evidence>
<feature type="transmembrane region" description="Helical" evidence="7">
    <location>
        <begin position="183"/>
        <end position="204"/>
    </location>
</feature>
<dbReference type="PANTHER" id="PTHR43549:SF3">
    <property type="entry name" value="MULTIDRUG RESISTANCE PROTEIN YPNP-RELATED"/>
    <property type="match status" value="1"/>
</dbReference>
<comment type="caution">
    <text evidence="8">The sequence shown here is derived from an EMBL/GenBank/DDBJ whole genome shotgun (WGS) entry which is preliminary data.</text>
</comment>
<protein>
    <submittedName>
        <fullName evidence="8">MATE family efflux transporter</fullName>
    </submittedName>
</protein>
<evidence type="ECO:0000256" key="6">
    <source>
        <dbReference type="ARBA" id="ARBA00023136"/>
    </source>
</evidence>
<dbReference type="STRING" id="1120919.GCA_000429165_02897"/>
<keyword evidence="3" id="KW-1003">Cell membrane</keyword>
<feature type="transmembrane region" description="Helical" evidence="7">
    <location>
        <begin position="216"/>
        <end position="239"/>
    </location>
</feature>
<organism evidence="8 9">
    <name type="scientific">Acetobacter nitrogenifigens DSM 23921 = NBRC 105050</name>
    <dbReference type="NCBI Taxonomy" id="1120919"/>
    <lineage>
        <taxon>Bacteria</taxon>
        <taxon>Pseudomonadati</taxon>
        <taxon>Pseudomonadota</taxon>
        <taxon>Alphaproteobacteria</taxon>
        <taxon>Acetobacterales</taxon>
        <taxon>Acetobacteraceae</taxon>
        <taxon>Acetobacter</taxon>
    </lineage>
</organism>
<name>A0A511XDC0_9PROT</name>
<evidence type="ECO:0000256" key="4">
    <source>
        <dbReference type="ARBA" id="ARBA00022692"/>
    </source>
</evidence>
<dbReference type="EMBL" id="BJYF01000022">
    <property type="protein sequence ID" value="GEN60942.1"/>
    <property type="molecule type" value="Genomic_DNA"/>
</dbReference>
<evidence type="ECO:0000256" key="2">
    <source>
        <dbReference type="ARBA" id="ARBA00022448"/>
    </source>
</evidence>
<keyword evidence="9" id="KW-1185">Reference proteome</keyword>
<dbReference type="InterPro" id="IPR048279">
    <property type="entry name" value="MdtK-like"/>
</dbReference>
<feature type="transmembrane region" description="Helical" evidence="7">
    <location>
        <begin position="75"/>
        <end position="97"/>
    </location>
</feature>
<feature type="transmembrane region" description="Helical" evidence="7">
    <location>
        <begin position="415"/>
        <end position="436"/>
    </location>
</feature>
<dbReference type="PIRSF" id="PIRSF006603">
    <property type="entry name" value="DinF"/>
    <property type="match status" value="1"/>
</dbReference>
<dbReference type="Pfam" id="PF01554">
    <property type="entry name" value="MatE"/>
    <property type="match status" value="2"/>
</dbReference>
<keyword evidence="5 7" id="KW-1133">Transmembrane helix</keyword>
<sequence>MTDIVPTGLDEQLARDVTVDIAASKGRGRRLTWRFFLFMAPVLFDTVLQSLSGTIGNIYVGRLLGPHDLAAASAFYPMFLVFISCAVGLGTGASILVGQNWGAGDQGEARTVASAALGVAFALGFAICVFGQVSIRPLLVLFGTPADVLDHAVRYAAAILMGAPGLILLVVTAIILRGAGDSVRPLVMMIVQILTSLLLTPILIEGRFGAPVLGVAGSAAAAVIGWVVALIVVGIWLRLSRHALAPDLEMARQIFAPWRVLRPILLLGFPTMVEIMTMGVAEIALVGRINSFGSDMTAAYGLFVQTLTYIEYPGMAVGITVSVLSAHAIGARDEKEARAVLRLGFCVALALAGGLAAFVTLDPALIASLFTSDAHVVALASHAFRVVMWSATPLALAGVLGSAMRASGDAVGPMALLLGAIICVELPAGYIAAHLYGASGVWFGYPASFSAMFVFTALYWAIRWRHRSLTPIT</sequence>
<feature type="transmembrane region" description="Helical" evidence="7">
    <location>
        <begin position="382"/>
        <end position="403"/>
    </location>
</feature>
<gene>
    <name evidence="8" type="ORF">ANI02nite_28260</name>
</gene>
<reference evidence="8 9" key="1">
    <citation type="submission" date="2019-07" db="EMBL/GenBank/DDBJ databases">
        <title>Whole genome shotgun sequence of Acetobacter nitrogenifigens NBRC 105050.</title>
        <authorList>
            <person name="Hosoyama A."/>
            <person name="Uohara A."/>
            <person name="Ohji S."/>
            <person name="Ichikawa N."/>
        </authorList>
    </citation>
    <scope>NUCLEOTIDE SEQUENCE [LARGE SCALE GENOMIC DNA]</scope>
    <source>
        <strain evidence="8 9">NBRC 105050</strain>
    </source>
</reference>
<dbReference type="PANTHER" id="PTHR43549">
    <property type="entry name" value="MULTIDRUG RESISTANCE PROTEIN YPNP-RELATED"/>
    <property type="match status" value="1"/>
</dbReference>
<evidence type="ECO:0000256" key="5">
    <source>
        <dbReference type="ARBA" id="ARBA00022989"/>
    </source>
</evidence>
<evidence type="ECO:0000256" key="1">
    <source>
        <dbReference type="ARBA" id="ARBA00004429"/>
    </source>
</evidence>
<dbReference type="GO" id="GO:0005886">
    <property type="term" value="C:plasma membrane"/>
    <property type="evidence" value="ECO:0007669"/>
    <property type="project" value="UniProtKB-SubCell"/>
</dbReference>
<feature type="transmembrane region" description="Helical" evidence="7">
    <location>
        <begin position="309"/>
        <end position="331"/>
    </location>
</feature>
<keyword evidence="6 7" id="KW-0472">Membrane</keyword>
<dbReference type="InterPro" id="IPR052031">
    <property type="entry name" value="Membrane_Transporter-Flippase"/>
</dbReference>
<feature type="transmembrane region" description="Helical" evidence="7">
    <location>
        <begin position="155"/>
        <end position="176"/>
    </location>
</feature>
<keyword evidence="4 7" id="KW-0812">Transmembrane</keyword>